<name>A0A9Q3CMA8_9BASI</name>
<feature type="region of interest" description="Disordered" evidence="1">
    <location>
        <begin position="1"/>
        <end position="72"/>
    </location>
</feature>
<dbReference type="EMBL" id="AVOT02008038">
    <property type="protein sequence ID" value="MBW0485166.1"/>
    <property type="molecule type" value="Genomic_DNA"/>
</dbReference>
<evidence type="ECO:0000256" key="1">
    <source>
        <dbReference type="SAM" id="MobiDB-lite"/>
    </source>
</evidence>
<gene>
    <name evidence="2" type="ORF">O181_024881</name>
</gene>
<sequence>MEGTAPFRKGGVSSRRSRSLSGLLGGYSSISQGPRSRLGEAEDEEGEESEETKVAASLAGSPEAFKAANLGH</sequence>
<dbReference type="AlphaFoldDB" id="A0A9Q3CMA8"/>
<comment type="caution">
    <text evidence="2">The sequence shown here is derived from an EMBL/GenBank/DDBJ whole genome shotgun (WGS) entry which is preliminary data.</text>
</comment>
<feature type="compositionally biased region" description="Acidic residues" evidence="1">
    <location>
        <begin position="41"/>
        <end position="50"/>
    </location>
</feature>
<keyword evidence="3" id="KW-1185">Reference proteome</keyword>
<proteinExistence type="predicted"/>
<organism evidence="2 3">
    <name type="scientific">Austropuccinia psidii MF-1</name>
    <dbReference type="NCBI Taxonomy" id="1389203"/>
    <lineage>
        <taxon>Eukaryota</taxon>
        <taxon>Fungi</taxon>
        <taxon>Dikarya</taxon>
        <taxon>Basidiomycota</taxon>
        <taxon>Pucciniomycotina</taxon>
        <taxon>Pucciniomycetes</taxon>
        <taxon>Pucciniales</taxon>
        <taxon>Sphaerophragmiaceae</taxon>
        <taxon>Austropuccinia</taxon>
    </lineage>
</organism>
<dbReference type="Proteomes" id="UP000765509">
    <property type="component" value="Unassembled WGS sequence"/>
</dbReference>
<evidence type="ECO:0000313" key="3">
    <source>
        <dbReference type="Proteomes" id="UP000765509"/>
    </source>
</evidence>
<accession>A0A9Q3CMA8</accession>
<evidence type="ECO:0000313" key="2">
    <source>
        <dbReference type="EMBL" id="MBW0485166.1"/>
    </source>
</evidence>
<protein>
    <submittedName>
        <fullName evidence="2">Uncharacterized protein</fullName>
    </submittedName>
</protein>
<feature type="compositionally biased region" description="Low complexity" evidence="1">
    <location>
        <begin position="10"/>
        <end position="33"/>
    </location>
</feature>
<reference evidence="2" key="1">
    <citation type="submission" date="2021-03" db="EMBL/GenBank/DDBJ databases">
        <title>Draft genome sequence of rust myrtle Austropuccinia psidii MF-1, a brazilian biotype.</title>
        <authorList>
            <person name="Quecine M.C."/>
            <person name="Pachon D.M.R."/>
            <person name="Bonatelli M.L."/>
            <person name="Correr F.H."/>
            <person name="Franceschini L.M."/>
            <person name="Leite T.F."/>
            <person name="Margarido G.R.A."/>
            <person name="Almeida C.A."/>
            <person name="Ferrarezi J.A."/>
            <person name="Labate C.A."/>
        </authorList>
    </citation>
    <scope>NUCLEOTIDE SEQUENCE</scope>
    <source>
        <strain evidence="2">MF-1</strain>
    </source>
</reference>